<sequence length="192" mass="20974">MENIKNPASHRRVALRIARDTQDHFIVELSRGPAYRFPPFYSHADVLHELGALGVDCTNLHESPSGALQDKPAATLTSTDEKATPSIFNGTVMQGKTTHDLVDLRLPLGRIVATPGALTAIEQADVSLSLLIFRHANHDWGELCPADRDLNTLALQVGGRVLSSYPLPDESKVWVITSADRSLTTVLLPSEY</sequence>
<evidence type="ECO:0008006" key="3">
    <source>
        <dbReference type="Google" id="ProtNLM"/>
    </source>
</evidence>
<protein>
    <recommendedName>
        <fullName evidence="3">Type I restriction endonuclease subunit M</fullName>
    </recommendedName>
</protein>
<dbReference type="EMBL" id="CABPSP010000020">
    <property type="protein sequence ID" value="VVE75020.1"/>
    <property type="molecule type" value="Genomic_DNA"/>
</dbReference>
<dbReference type="AlphaFoldDB" id="A0A5E5ASE1"/>
<accession>A0A5E5ASE1</accession>
<evidence type="ECO:0000313" key="2">
    <source>
        <dbReference type="Proteomes" id="UP000383122"/>
    </source>
</evidence>
<name>A0A5E5ASE1_9BURK</name>
<proteinExistence type="predicted"/>
<organism evidence="1 2">
    <name type="scientific">Pandoraea anapnoica</name>
    <dbReference type="NCBI Taxonomy" id="2508301"/>
    <lineage>
        <taxon>Bacteria</taxon>
        <taxon>Pseudomonadati</taxon>
        <taxon>Pseudomonadota</taxon>
        <taxon>Betaproteobacteria</taxon>
        <taxon>Burkholderiales</taxon>
        <taxon>Burkholderiaceae</taxon>
        <taxon>Pandoraea</taxon>
    </lineage>
</organism>
<reference evidence="1 2" key="1">
    <citation type="submission" date="2019-08" db="EMBL/GenBank/DDBJ databases">
        <authorList>
            <person name="Peeters C."/>
        </authorList>
    </citation>
    <scope>NUCLEOTIDE SEQUENCE [LARGE SCALE GENOMIC DNA]</scope>
    <source>
        <strain evidence="1 2">LMG 31117</strain>
    </source>
</reference>
<dbReference type="Proteomes" id="UP000383122">
    <property type="component" value="Unassembled WGS sequence"/>
</dbReference>
<evidence type="ECO:0000313" key="1">
    <source>
        <dbReference type="EMBL" id="VVE75020.1"/>
    </source>
</evidence>
<keyword evidence="2" id="KW-1185">Reference proteome</keyword>
<gene>
    <name evidence="1" type="ORF">PAN31117_05061</name>
</gene>